<dbReference type="GO" id="GO:0005524">
    <property type="term" value="F:ATP binding"/>
    <property type="evidence" value="ECO:0007669"/>
    <property type="project" value="UniProtKB-UniRule"/>
</dbReference>
<comment type="similarity">
    <text evidence="1">Belongs to the protein kinase superfamily. CAMK Ser/Thr protein kinase family. SNF1 subfamily.</text>
</comment>
<comment type="function">
    <text evidence="6">CIPK serine-threonine protein kinases interact with CBL proteins. Binding of a CBL protein to the regulatory NAF domain of CIPK protein lead to the activation of the kinase in a calcium-dependent manner.</text>
</comment>
<evidence type="ECO:0000313" key="10">
    <source>
        <dbReference type="EMBL" id="KAI5324009.1"/>
    </source>
</evidence>
<dbReference type="PROSITE" id="PS00107">
    <property type="entry name" value="PROTEIN_KINASE_ATP"/>
    <property type="match status" value="1"/>
</dbReference>
<keyword evidence="4" id="KW-0418">Kinase</keyword>
<dbReference type="InterPro" id="IPR045269">
    <property type="entry name" value="Atg1-like"/>
</dbReference>
<evidence type="ECO:0000256" key="3">
    <source>
        <dbReference type="ARBA" id="ARBA00022741"/>
    </source>
</evidence>
<evidence type="ECO:0000259" key="9">
    <source>
        <dbReference type="PROSITE" id="PS50011"/>
    </source>
</evidence>
<evidence type="ECO:0000256" key="2">
    <source>
        <dbReference type="ARBA" id="ARBA00022679"/>
    </source>
</evidence>
<dbReference type="Pfam" id="PF00069">
    <property type="entry name" value="Pkinase"/>
    <property type="match status" value="1"/>
</dbReference>
<dbReference type="GO" id="GO:0005776">
    <property type="term" value="C:autophagosome"/>
    <property type="evidence" value="ECO:0007669"/>
    <property type="project" value="TreeGrafter"/>
</dbReference>
<feature type="binding site" evidence="7">
    <location>
        <position position="92"/>
    </location>
    <ligand>
        <name>ATP</name>
        <dbReference type="ChEBI" id="CHEBI:30616"/>
    </ligand>
</feature>
<gene>
    <name evidence="10" type="ORF">L3X38_033082</name>
</gene>
<dbReference type="EMBL" id="JAJFAZ020000006">
    <property type="protein sequence ID" value="KAI5324009.1"/>
    <property type="molecule type" value="Genomic_DNA"/>
</dbReference>
<dbReference type="GO" id="GO:0004674">
    <property type="term" value="F:protein serine/threonine kinase activity"/>
    <property type="evidence" value="ECO:0007669"/>
    <property type="project" value="UniProtKB-KW"/>
</dbReference>
<dbReference type="InterPro" id="IPR008271">
    <property type="entry name" value="Ser/Thr_kinase_AS"/>
</dbReference>
<reference evidence="10 11" key="1">
    <citation type="journal article" date="2022" name="G3 (Bethesda)">
        <title>Whole-genome sequence and methylome profiling of the almond [Prunus dulcis (Mill.) D.A. Webb] cultivar 'Nonpareil'.</title>
        <authorList>
            <person name="D'Amico-Willman K.M."/>
            <person name="Ouma W.Z."/>
            <person name="Meulia T."/>
            <person name="Sideli G.M."/>
            <person name="Gradziel T.M."/>
            <person name="Fresnedo-Ramirez J."/>
        </authorList>
    </citation>
    <scope>NUCLEOTIDE SEQUENCE [LARGE SCALE GENOMIC DNA]</scope>
    <source>
        <strain evidence="10">Clone GOH B32 T37-40</strain>
    </source>
</reference>
<feature type="domain" description="Protein kinase" evidence="9">
    <location>
        <begin position="63"/>
        <end position="319"/>
    </location>
</feature>
<organism evidence="10 11">
    <name type="scientific">Prunus dulcis</name>
    <name type="common">Almond</name>
    <name type="synonym">Amygdalus dulcis</name>
    <dbReference type="NCBI Taxonomy" id="3755"/>
    <lineage>
        <taxon>Eukaryota</taxon>
        <taxon>Viridiplantae</taxon>
        <taxon>Streptophyta</taxon>
        <taxon>Embryophyta</taxon>
        <taxon>Tracheophyta</taxon>
        <taxon>Spermatophyta</taxon>
        <taxon>Magnoliopsida</taxon>
        <taxon>eudicotyledons</taxon>
        <taxon>Gunneridae</taxon>
        <taxon>Pentapetalae</taxon>
        <taxon>rosids</taxon>
        <taxon>fabids</taxon>
        <taxon>Rosales</taxon>
        <taxon>Rosaceae</taxon>
        <taxon>Amygdaloideae</taxon>
        <taxon>Amygdaleae</taxon>
        <taxon>Prunus</taxon>
    </lineage>
</organism>
<evidence type="ECO:0000256" key="4">
    <source>
        <dbReference type="ARBA" id="ARBA00022777"/>
    </source>
</evidence>
<dbReference type="PROSITE" id="PS50011">
    <property type="entry name" value="PROTEIN_KINASE_DOM"/>
    <property type="match status" value="1"/>
</dbReference>
<keyword evidence="3 7" id="KW-0547">Nucleotide-binding</keyword>
<dbReference type="SMART" id="SM00220">
    <property type="entry name" value="S_TKc"/>
    <property type="match status" value="1"/>
</dbReference>
<protein>
    <recommendedName>
        <fullName evidence="9">Protein kinase domain-containing protein</fullName>
    </recommendedName>
</protein>
<dbReference type="InterPro" id="IPR011009">
    <property type="entry name" value="Kinase-like_dom_sf"/>
</dbReference>
<dbReference type="FunFam" id="1.10.510.10:FF:000571">
    <property type="entry name" value="Maternal embryonic leucine zipper kinase"/>
    <property type="match status" value="1"/>
</dbReference>
<dbReference type="SUPFAM" id="SSF56112">
    <property type="entry name" value="Protein kinase-like (PK-like)"/>
    <property type="match status" value="1"/>
</dbReference>
<keyword evidence="11" id="KW-1185">Reference proteome</keyword>
<name>A0AAD4YWM8_PRUDU</name>
<sequence>MVRSVSEIMALLRPPKENTPSRRDPVEPLLPMIELSLYSIVSDYEDHEYFNCMMSDTAALGDYVLISEVGEGSFSRVWKAVHTESGEVVALKQVFLSRLNRRLKNCLDCEIKFLSSVCHPNIVRLLKAFQNEGCIFLVLEFCNGGNLAAYIRQHGRVQEQIARKFMQQLGAGLEILHSHHIIHRDLKPENILLSCSDDDAVVKVADFGLSRSLHPGDYAEKVCGSPLYMAPEVLQFERYDGKVDMWSVGVILFELLNGCPPFPGRTNVQVLKNIKSSTCLPFDQLILCRLHPDSVDMCSKLLSQNPDLALYLPQFHIFLLYPSSKLAIYVASVLGPGFSTRLGFYLAIPGY</sequence>
<dbReference type="GO" id="GO:0000045">
    <property type="term" value="P:autophagosome assembly"/>
    <property type="evidence" value="ECO:0007669"/>
    <property type="project" value="TreeGrafter"/>
</dbReference>
<dbReference type="PROSITE" id="PS00108">
    <property type="entry name" value="PROTEIN_KINASE_ST"/>
    <property type="match status" value="1"/>
</dbReference>
<dbReference type="InterPro" id="IPR000719">
    <property type="entry name" value="Prot_kinase_dom"/>
</dbReference>
<dbReference type="GO" id="GO:0000407">
    <property type="term" value="C:phagophore assembly site"/>
    <property type="evidence" value="ECO:0007669"/>
    <property type="project" value="TreeGrafter"/>
</dbReference>
<proteinExistence type="inferred from homology"/>
<evidence type="ECO:0000256" key="5">
    <source>
        <dbReference type="ARBA" id="ARBA00022840"/>
    </source>
</evidence>
<keyword evidence="5 7" id="KW-0067">ATP-binding</keyword>
<dbReference type="FunFam" id="3.30.200.20:FF:000042">
    <property type="entry name" value="Aurora kinase A"/>
    <property type="match status" value="1"/>
</dbReference>
<evidence type="ECO:0000313" key="11">
    <source>
        <dbReference type="Proteomes" id="UP001054821"/>
    </source>
</evidence>
<dbReference type="GO" id="GO:0016020">
    <property type="term" value="C:membrane"/>
    <property type="evidence" value="ECO:0007669"/>
    <property type="project" value="TreeGrafter"/>
</dbReference>
<evidence type="ECO:0000256" key="1">
    <source>
        <dbReference type="ARBA" id="ARBA00006234"/>
    </source>
</evidence>
<evidence type="ECO:0000256" key="6">
    <source>
        <dbReference type="ARBA" id="ARBA00058225"/>
    </source>
</evidence>
<dbReference type="InterPro" id="IPR017441">
    <property type="entry name" value="Protein_kinase_ATP_BS"/>
</dbReference>
<evidence type="ECO:0000256" key="8">
    <source>
        <dbReference type="RuleBase" id="RU000304"/>
    </source>
</evidence>
<dbReference type="GO" id="GO:0010506">
    <property type="term" value="P:regulation of autophagy"/>
    <property type="evidence" value="ECO:0007669"/>
    <property type="project" value="InterPro"/>
</dbReference>
<evidence type="ECO:0000256" key="7">
    <source>
        <dbReference type="PROSITE-ProRule" id="PRU10141"/>
    </source>
</evidence>
<dbReference type="Proteomes" id="UP001054821">
    <property type="component" value="Chromosome 6"/>
</dbReference>
<keyword evidence="2" id="KW-0808">Transferase</keyword>
<comment type="caution">
    <text evidence="10">The sequence shown here is derived from an EMBL/GenBank/DDBJ whole genome shotgun (WGS) entry which is preliminary data.</text>
</comment>
<dbReference type="AlphaFoldDB" id="A0AAD4YWM8"/>
<dbReference type="PANTHER" id="PTHR24348:SF53">
    <property type="entry name" value="SERINE_THREONINE-PROTEIN KINASE ATG1T"/>
    <property type="match status" value="1"/>
</dbReference>
<keyword evidence="8" id="KW-0723">Serine/threonine-protein kinase</keyword>
<dbReference type="Gene3D" id="1.10.510.10">
    <property type="entry name" value="Transferase(Phosphotransferase) domain 1"/>
    <property type="match status" value="1"/>
</dbReference>
<dbReference type="PANTHER" id="PTHR24348">
    <property type="entry name" value="SERINE/THREONINE-PROTEIN KINASE UNC-51-RELATED"/>
    <property type="match status" value="1"/>
</dbReference>
<accession>A0AAD4YWM8</accession>
<dbReference type="GO" id="GO:0005829">
    <property type="term" value="C:cytosol"/>
    <property type="evidence" value="ECO:0007669"/>
    <property type="project" value="TreeGrafter"/>
</dbReference>